<evidence type="ECO:0000313" key="2">
    <source>
        <dbReference type="Proteomes" id="UP000789759"/>
    </source>
</evidence>
<feature type="non-terminal residue" evidence="1">
    <location>
        <position position="80"/>
    </location>
</feature>
<protein>
    <submittedName>
        <fullName evidence="1">20371_t:CDS:1</fullName>
    </submittedName>
</protein>
<feature type="non-terminal residue" evidence="1">
    <location>
        <position position="1"/>
    </location>
</feature>
<evidence type="ECO:0000313" key="1">
    <source>
        <dbReference type="EMBL" id="CAG8820492.1"/>
    </source>
</evidence>
<reference evidence="1" key="1">
    <citation type="submission" date="2021-06" db="EMBL/GenBank/DDBJ databases">
        <authorList>
            <person name="Kallberg Y."/>
            <person name="Tangrot J."/>
            <person name="Rosling A."/>
        </authorList>
    </citation>
    <scope>NUCLEOTIDE SEQUENCE</scope>
    <source>
        <strain evidence="1">FL966</strain>
    </source>
</reference>
<accession>A0A9N9KAT0</accession>
<name>A0A9N9KAT0_9GLOM</name>
<dbReference type="EMBL" id="CAJVQA010049313">
    <property type="protein sequence ID" value="CAG8820492.1"/>
    <property type="molecule type" value="Genomic_DNA"/>
</dbReference>
<sequence length="80" mass="9285">LHVLVVLYQFLADRSGVSLYFRFFPVEFPSEFINSLFLYLAVRKVFPTSFPRPGEVVRLDRAVTKILDIISWTSSTCRLV</sequence>
<proteinExistence type="predicted"/>
<keyword evidence="2" id="KW-1185">Reference proteome</keyword>
<organism evidence="1 2">
    <name type="scientific">Cetraspora pellucida</name>
    <dbReference type="NCBI Taxonomy" id="1433469"/>
    <lineage>
        <taxon>Eukaryota</taxon>
        <taxon>Fungi</taxon>
        <taxon>Fungi incertae sedis</taxon>
        <taxon>Mucoromycota</taxon>
        <taxon>Glomeromycotina</taxon>
        <taxon>Glomeromycetes</taxon>
        <taxon>Diversisporales</taxon>
        <taxon>Gigasporaceae</taxon>
        <taxon>Cetraspora</taxon>
    </lineage>
</organism>
<dbReference type="Proteomes" id="UP000789759">
    <property type="component" value="Unassembled WGS sequence"/>
</dbReference>
<dbReference type="AlphaFoldDB" id="A0A9N9KAT0"/>
<comment type="caution">
    <text evidence="1">The sequence shown here is derived from an EMBL/GenBank/DDBJ whole genome shotgun (WGS) entry which is preliminary data.</text>
</comment>
<gene>
    <name evidence="1" type="ORF">CPELLU_LOCUS19641</name>
</gene>